<evidence type="ECO:0000313" key="2">
    <source>
        <dbReference type="Proteomes" id="UP000286773"/>
    </source>
</evidence>
<dbReference type="OrthoDB" id="2156448at2"/>
<accession>A0A430ASE4</accession>
<comment type="caution">
    <text evidence="1">The sequence shown here is derived from an EMBL/GenBank/DDBJ whole genome shotgun (WGS) entry which is preliminary data.</text>
</comment>
<gene>
    <name evidence="1" type="ORF">CBF27_09825</name>
</gene>
<reference evidence="1 2" key="1">
    <citation type="submission" date="2017-05" db="EMBL/GenBank/DDBJ databases">
        <title>Vagococcus spp. assemblies.</title>
        <authorList>
            <person name="Gulvik C.A."/>
        </authorList>
    </citation>
    <scope>NUCLEOTIDE SEQUENCE [LARGE SCALE GENOMIC DNA]</scope>
    <source>
        <strain evidence="1 2">LMG 24798</strain>
    </source>
</reference>
<sequence length="101" mass="11698">MKKQKNHNEFVMTYIEDDLTSLASILKAIKETLDLNPEKMDLVDLTNIKIDDQKIPLFVFSISDISTEMLSIQDESITWEQSSVVRNVLNRYQVTGVPFFE</sequence>
<organism evidence="1 2">
    <name type="scientific">Vagococcus acidifermentans</name>
    <dbReference type="NCBI Taxonomy" id="564710"/>
    <lineage>
        <taxon>Bacteria</taxon>
        <taxon>Bacillati</taxon>
        <taxon>Bacillota</taxon>
        <taxon>Bacilli</taxon>
        <taxon>Lactobacillales</taxon>
        <taxon>Enterococcaceae</taxon>
        <taxon>Vagococcus</taxon>
    </lineage>
</organism>
<keyword evidence="2" id="KW-1185">Reference proteome</keyword>
<dbReference type="EMBL" id="NGKC01000010">
    <property type="protein sequence ID" value="RSU10982.1"/>
    <property type="molecule type" value="Genomic_DNA"/>
</dbReference>
<dbReference type="AlphaFoldDB" id="A0A430ASE4"/>
<proteinExistence type="predicted"/>
<name>A0A430ASE4_9ENTE</name>
<protein>
    <submittedName>
        <fullName evidence="1">Uncharacterized protein</fullName>
    </submittedName>
</protein>
<dbReference type="Proteomes" id="UP000286773">
    <property type="component" value="Unassembled WGS sequence"/>
</dbReference>
<evidence type="ECO:0000313" key="1">
    <source>
        <dbReference type="EMBL" id="RSU10982.1"/>
    </source>
</evidence>